<comment type="caution">
    <text evidence="1">The sequence shown here is derived from an EMBL/GenBank/DDBJ whole genome shotgun (WGS) entry which is preliminary data.</text>
</comment>
<dbReference type="Proteomes" id="UP000194903">
    <property type="component" value="Unassembled WGS sequence"/>
</dbReference>
<dbReference type="OrthoDB" id="6396832at2"/>
<dbReference type="Pfam" id="PF06245">
    <property type="entry name" value="DUF1015"/>
    <property type="match status" value="1"/>
</dbReference>
<evidence type="ECO:0000313" key="2">
    <source>
        <dbReference type="Proteomes" id="UP000194903"/>
    </source>
</evidence>
<sequence>MSCVSVPKILMPKKGTDLYKWSVVACDQYTSQPEYWEETDRIVGDAPSTLRITLPEVFLETGDVAALTDEINTTMKQYLSDGVLTELPAGFILTERFSGGETPRRGLVAAIDLECYEYTAGSRSLVRPTEKTVVERIPPRLEIRKNASIEVPHIMLLIDDPDRTVIEPMFKKTAELEQVYNTDLMQDGGHINGWFIPEGALTDHLLSAMDALNDRETFNKKYRLTEDLPLLPFAVGDGNHSMATAKAYWEDVKKNLTPEEQATHPARFALCEIVNIHDESLIIEPIHRVMFHVNADDLLASAKEFYAANGSECEYFLSDSPTAYSLKQEENVHTVGICCGEKTGVLTVKNPKWGIPLGTLQAFLDAYLDQHTDAKIDYIHGTDVVNSLGRAEGNMGFFLPDIEKNDLFRGVIIDGVLPRKTFSMGEAHEKRYYMESKLIVR</sequence>
<organism evidence="1 2">
    <name type="scientific">Butyricicoccus porcorum</name>
    <dbReference type="NCBI Taxonomy" id="1945634"/>
    <lineage>
        <taxon>Bacteria</taxon>
        <taxon>Bacillati</taxon>
        <taxon>Bacillota</taxon>
        <taxon>Clostridia</taxon>
        <taxon>Eubacteriales</taxon>
        <taxon>Butyricicoccaceae</taxon>
        <taxon>Butyricicoccus</taxon>
    </lineage>
</organism>
<dbReference type="EMBL" id="NHOC01000007">
    <property type="protein sequence ID" value="OUM20171.1"/>
    <property type="molecule type" value="Genomic_DNA"/>
</dbReference>
<dbReference type="InterPro" id="IPR008323">
    <property type="entry name" value="UCP033563"/>
</dbReference>
<accession>A0A252F3B3</accession>
<dbReference type="AlphaFoldDB" id="A0A252F3B3"/>
<name>A0A252F3B3_9FIRM</name>
<dbReference type="PANTHER" id="PTHR36454:SF1">
    <property type="entry name" value="DUF1015 DOMAIN-CONTAINING PROTEIN"/>
    <property type="match status" value="1"/>
</dbReference>
<evidence type="ECO:0000313" key="1">
    <source>
        <dbReference type="EMBL" id="OUM20171.1"/>
    </source>
</evidence>
<dbReference type="PANTHER" id="PTHR36454">
    <property type="entry name" value="LMO2823 PROTEIN"/>
    <property type="match status" value="1"/>
</dbReference>
<proteinExistence type="predicted"/>
<dbReference type="RefSeq" id="WP_087020220.1">
    <property type="nucleotide sequence ID" value="NZ_NHOC01000007.1"/>
</dbReference>
<reference evidence="1 2" key="1">
    <citation type="submission" date="2017-05" db="EMBL/GenBank/DDBJ databases">
        <title>Butyricicoccus porcorum sp. nov. a butyrate-producing bacterium from the swine intestinal tract.</title>
        <authorList>
            <person name="Trachsel J."/>
            <person name="Humphrey S."/>
            <person name="Allen H.K."/>
        </authorList>
    </citation>
    <scope>NUCLEOTIDE SEQUENCE [LARGE SCALE GENOMIC DNA]</scope>
    <source>
        <strain evidence="1">BB10</strain>
    </source>
</reference>
<protein>
    <recommendedName>
        <fullName evidence="3">DUF1015 domain-containing protein</fullName>
    </recommendedName>
</protein>
<evidence type="ECO:0008006" key="3">
    <source>
        <dbReference type="Google" id="ProtNLM"/>
    </source>
</evidence>
<gene>
    <name evidence="1" type="ORF">CBW42_08945</name>
</gene>
<keyword evidence="2" id="KW-1185">Reference proteome</keyword>